<feature type="transmembrane region" description="Helical" evidence="1">
    <location>
        <begin position="186"/>
        <end position="210"/>
    </location>
</feature>
<feature type="transmembrane region" description="Helical" evidence="1">
    <location>
        <begin position="273"/>
        <end position="291"/>
    </location>
</feature>
<name>A0A6M0R6A7_9CLOT</name>
<gene>
    <name evidence="3" type="ORF">FDF74_00695</name>
</gene>
<sequence length="295" mass="34625">MSKFKPIRGAGLSSIITNSLFYNAIVIITILLVDSYEIVELLKLCVIGLNMYLIYYILMYITMEYYIDDEKIYINSIFGLKKVSIPINTIQCYRKDVGYIKSIRVSGFSKYYYAIGRNIIDKIGNTYMYVSSNKNIIYLKTDKINYGISPENIDEFENKLKERNVLESDWSYKISKNSNVFKNKKYLYPFIVVTIVTIIITLNPLVLYLLNKLPKKMPLLFNAKFTPLTFGTGKQFAFKQMIYGALNMVIFFCMYYVSYFYSKYDKNYAYKFLYVPLVLSILFLIMQIRILCVYG</sequence>
<organism evidence="3 4">
    <name type="scientific">Clostridium niameyense</name>
    <dbReference type="NCBI Taxonomy" id="1622073"/>
    <lineage>
        <taxon>Bacteria</taxon>
        <taxon>Bacillati</taxon>
        <taxon>Bacillota</taxon>
        <taxon>Clostridia</taxon>
        <taxon>Eubacteriales</taxon>
        <taxon>Clostridiaceae</taxon>
        <taxon>Clostridium</taxon>
    </lineage>
</organism>
<feature type="transmembrane region" description="Helical" evidence="1">
    <location>
        <begin position="38"/>
        <end position="58"/>
    </location>
</feature>
<accession>A0A6M0R6A7</accession>
<keyword evidence="1" id="KW-0812">Transmembrane</keyword>
<feature type="transmembrane region" description="Helical" evidence="1">
    <location>
        <begin position="12"/>
        <end position="32"/>
    </location>
</feature>
<proteinExistence type="predicted"/>
<feature type="domain" description="Bacterial Pleckstrin homology" evidence="2">
    <location>
        <begin position="63"/>
        <end position="163"/>
    </location>
</feature>
<dbReference type="InterPro" id="IPR027783">
    <property type="entry name" value="Bacterial_PH-related"/>
</dbReference>
<dbReference type="Pfam" id="PF10882">
    <property type="entry name" value="bPH_5"/>
    <property type="match status" value="1"/>
</dbReference>
<evidence type="ECO:0000313" key="4">
    <source>
        <dbReference type="Proteomes" id="UP000473885"/>
    </source>
</evidence>
<evidence type="ECO:0000313" key="3">
    <source>
        <dbReference type="EMBL" id="NEZ45724.1"/>
    </source>
</evidence>
<dbReference type="Proteomes" id="UP000473885">
    <property type="component" value="Unassembled WGS sequence"/>
</dbReference>
<protein>
    <recommendedName>
        <fullName evidence="2">Bacterial Pleckstrin homology domain-containing protein</fullName>
    </recommendedName>
</protein>
<evidence type="ECO:0000259" key="2">
    <source>
        <dbReference type="Pfam" id="PF10882"/>
    </source>
</evidence>
<keyword evidence="1" id="KW-1133">Transmembrane helix</keyword>
<reference evidence="3 4" key="1">
    <citation type="submission" date="2019-04" db="EMBL/GenBank/DDBJ databases">
        <title>Genome sequencing of Clostridium botulinum Groups I-IV and Clostridium butyricum.</title>
        <authorList>
            <person name="Brunt J."/>
            <person name="Van Vliet A.H.M."/>
            <person name="Stringer S.C."/>
            <person name="Carter A.T."/>
            <person name="Peck M.W."/>
        </authorList>
    </citation>
    <scope>NUCLEOTIDE SEQUENCE [LARGE SCALE GENOMIC DNA]</scope>
    <source>
        <strain evidence="3 4">IFR 18/094</strain>
    </source>
</reference>
<evidence type="ECO:0000256" key="1">
    <source>
        <dbReference type="SAM" id="Phobius"/>
    </source>
</evidence>
<keyword evidence="1" id="KW-0472">Membrane</keyword>
<comment type="caution">
    <text evidence="3">The sequence shown here is derived from an EMBL/GenBank/DDBJ whole genome shotgun (WGS) entry which is preliminary data.</text>
</comment>
<dbReference type="AlphaFoldDB" id="A0A6M0R6A7"/>
<feature type="transmembrane region" description="Helical" evidence="1">
    <location>
        <begin position="241"/>
        <end position="261"/>
    </location>
</feature>
<keyword evidence="4" id="KW-1185">Reference proteome</keyword>
<dbReference type="EMBL" id="SXDP01000001">
    <property type="protein sequence ID" value="NEZ45724.1"/>
    <property type="molecule type" value="Genomic_DNA"/>
</dbReference>
<dbReference type="RefSeq" id="WP_163248139.1">
    <property type="nucleotide sequence ID" value="NZ_SXDP01000001.1"/>
</dbReference>